<organism evidence="2 3">
    <name type="scientific">Pseudosulfitobacter pseudonitzschiae</name>
    <dbReference type="NCBI Taxonomy" id="1402135"/>
    <lineage>
        <taxon>Bacteria</taxon>
        <taxon>Pseudomonadati</taxon>
        <taxon>Pseudomonadota</taxon>
        <taxon>Alphaproteobacteria</taxon>
        <taxon>Rhodobacterales</taxon>
        <taxon>Roseobacteraceae</taxon>
        <taxon>Pseudosulfitobacter</taxon>
    </lineage>
</organism>
<dbReference type="EMBL" id="JAMD01000001">
    <property type="protein sequence ID" value="KEJ97426.1"/>
    <property type="molecule type" value="Genomic_DNA"/>
</dbReference>
<proteinExistence type="predicted"/>
<keyword evidence="3" id="KW-1185">Reference proteome</keyword>
<dbReference type="RefSeq" id="WP_037920221.1">
    <property type="nucleotide sequence ID" value="NZ_CP054599.1"/>
</dbReference>
<sequence length="134" mass="13915">MTKTILKFFKAHGPYVKGDIAGFDPVKAAKLKSVARPYDAEAEKNLATVTLNMDTTEVQAMIADAEAEFASKAADLEAREAALAAREAALESKPEDTTDTTTPAPTPAPDDAKAKKAGKGEPPVQGGADAAANK</sequence>
<accession>A0A073J6U0</accession>
<feature type="region of interest" description="Disordered" evidence="1">
    <location>
        <begin position="83"/>
        <end position="134"/>
    </location>
</feature>
<name>A0A073J6U0_9RHOB</name>
<comment type="caution">
    <text evidence="2">The sequence shown here is derived from an EMBL/GenBank/DDBJ whole genome shotgun (WGS) entry which is preliminary data.</text>
</comment>
<gene>
    <name evidence="2" type="ORF">SUH3_00135</name>
</gene>
<reference evidence="2 3" key="1">
    <citation type="submission" date="2014-01" db="EMBL/GenBank/DDBJ databases">
        <title>Sulfitobacter sp. H3 (MCCC 1A00686) Genome Sequencing.</title>
        <authorList>
            <person name="Lai Q."/>
            <person name="Hong Z."/>
        </authorList>
    </citation>
    <scope>NUCLEOTIDE SEQUENCE [LARGE SCALE GENOMIC DNA]</scope>
    <source>
        <strain evidence="2 3">H3</strain>
    </source>
</reference>
<dbReference type="Proteomes" id="UP000027746">
    <property type="component" value="Unassembled WGS sequence"/>
</dbReference>
<protein>
    <submittedName>
        <fullName evidence="2">Uncharacterized protein</fullName>
    </submittedName>
</protein>
<evidence type="ECO:0000256" key="1">
    <source>
        <dbReference type="SAM" id="MobiDB-lite"/>
    </source>
</evidence>
<evidence type="ECO:0000313" key="3">
    <source>
        <dbReference type="Proteomes" id="UP000027746"/>
    </source>
</evidence>
<dbReference type="AlphaFoldDB" id="A0A073J6U0"/>
<dbReference type="OrthoDB" id="7876988at2"/>
<evidence type="ECO:0000313" key="2">
    <source>
        <dbReference type="EMBL" id="KEJ97426.1"/>
    </source>
</evidence>
<dbReference type="GeneID" id="68869955"/>